<dbReference type="GO" id="GO:0032993">
    <property type="term" value="C:protein-DNA complex"/>
    <property type="evidence" value="ECO:0007669"/>
    <property type="project" value="TreeGrafter"/>
</dbReference>
<dbReference type="RefSeq" id="WP_055456158.1">
    <property type="nucleotide sequence ID" value="NZ_CYHE01000008.1"/>
</dbReference>
<dbReference type="GO" id="GO:0006355">
    <property type="term" value="P:regulation of DNA-templated transcription"/>
    <property type="evidence" value="ECO:0007669"/>
    <property type="project" value="InterPro"/>
</dbReference>
<keyword evidence="7" id="KW-0010">Activator</keyword>
<feature type="domain" description="OmpR/PhoB-type" evidence="13">
    <location>
        <begin position="135"/>
        <end position="235"/>
    </location>
</feature>
<dbReference type="GO" id="GO:0000976">
    <property type="term" value="F:transcription cis-regulatory region binding"/>
    <property type="evidence" value="ECO:0007669"/>
    <property type="project" value="TreeGrafter"/>
</dbReference>
<dbReference type="InterPro" id="IPR039420">
    <property type="entry name" value="WalR-like"/>
</dbReference>
<dbReference type="InterPro" id="IPR016032">
    <property type="entry name" value="Sig_transdc_resp-reg_C-effctor"/>
</dbReference>
<dbReference type="EMBL" id="CYHE01000008">
    <property type="protein sequence ID" value="CUA97891.1"/>
    <property type="molecule type" value="Genomic_DNA"/>
</dbReference>
<evidence type="ECO:0000256" key="4">
    <source>
        <dbReference type="ARBA" id="ARBA00023012"/>
    </source>
</evidence>
<feature type="modified residue" description="4-aspartylphosphate" evidence="10">
    <location>
        <position position="56"/>
    </location>
</feature>
<feature type="DNA-binding region" description="OmpR/PhoB-type" evidence="11">
    <location>
        <begin position="135"/>
        <end position="235"/>
    </location>
</feature>
<evidence type="ECO:0000256" key="10">
    <source>
        <dbReference type="PROSITE-ProRule" id="PRU00169"/>
    </source>
</evidence>
<dbReference type="Pfam" id="PF00072">
    <property type="entry name" value="Response_reg"/>
    <property type="match status" value="1"/>
</dbReference>
<keyword evidence="2" id="KW-0963">Cytoplasm</keyword>
<evidence type="ECO:0000256" key="3">
    <source>
        <dbReference type="ARBA" id="ARBA00022553"/>
    </source>
</evidence>
<dbReference type="PANTHER" id="PTHR48111">
    <property type="entry name" value="REGULATOR OF RPOS"/>
    <property type="match status" value="1"/>
</dbReference>
<evidence type="ECO:0000259" key="12">
    <source>
        <dbReference type="PROSITE" id="PS50110"/>
    </source>
</evidence>
<dbReference type="AlphaFoldDB" id="A0A0K6I472"/>
<dbReference type="FunFam" id="1.10.10.10:FF:000099">
    <property type="entry name" value="Two-component system response regulator TorR"/>
    <property type="match status" value="1"/>
</dbReference>
<dbReference type="InterPro" id="IPR036388">
    <property type="entry name" value="WH-like_DNA-bd_sf"/>
</dbReference>
<evidence type="ECO:0000256" key="1">
    <source>
        <dbReference type="ARBA" id="ARBA00004496"/>
    </source>
</evidence>
<proteinExistence type="predicted"/>
<keyword evidence="4" id="KW-0902">Two-component regulatory system</keyword>
<dbReference type="SUPFAM" id="SSF52172">
    <property type="entry name" value="CheY-like"/>
    <property type="match status" value="1"/>
</dbReference>
<evidence type="ECO:0000256" key="8">
    <source>
        <dbReference type="ARBA" id="ARBA00023163"/>
    </source>
</evidence>
<name>A0A0K6I472_9HYPH</name>
<reference evidence="15" key="1">
    <citation type="submission" date="2015-08" db="EMBL/GenBank/DDBJ databases">
        <authorList>
            <person name="Varghese N."/>
        </authorList>
    </citation>
    <scope>NUCLEOTIDE SEQUENCE [LARGE SCALE GENOMIC DNA]</scope>
    <source>
        <strain evidence="15">DSM 23407</strain>
    </source>
</reference>
<evidence type="ECO:0000256" key="11">
    <source>
        <dbReference type="PROSITE-ProRule" id="PRU01091"/>
    </source>
</evidence>
<dbReference type="Pfam" id="PF00486">
    <property type="entry name" value="Trans_reg_C"/>
    <property type="match status" value="1"/>
</dbReference>
<dbReference type="InterPro" id="IPR011006">
    <property type="entry name" value="CheY-like_superfamily"/>
</dbReference>
<comment type="subcellular location">
    <subcellularLocation>
        <location evidence="1">Cytoplasm</location>
    </subcellularLocation>
</comment>
<dbReference type="Proteomes" id="UP000183900">
    <property type="component" value="Unassembled WGS sequence"/>
</dbReference>
<evidence type="ECO:0000256" key="7">
    <source>
        <dbReference type="ARBA" id="ARBA00023159"/>
    </source>
</evidence>
<dbReference type="GO" id="GO:0005829">
    <property type="term" value="C:cytosol"/>
    <property type="evidence" value="ECO:0007669"/>
    <property type="project" value="TreeGrafter"/>
</dbReference>
<dbReference type="SMART" id="SM00862">
    <property type="entry name" value="Trans_reg_C"/>
    <property type="match status" value="1"/>
</dbReference>
<keyword evidence="15" id="KW-1185">Reference proteome</keyword>
<accession>A0A0K6I472</accession>
<keyword evidence="3 10" id="KW-0597">Phosphoprotein</keyword>
<gene>
    <name evidence="14" type="ORF">Ga0061067_108129</name>
</gene>
<evidence type="ECO:0000256" key="9">
    <source>
        <dbReference type="ARBA" id="ARBA00067337"/>
    </source>
</evidence>
<evidence type="ECO:0000256" key="5">
    <source>
        <dbReference type="ARBA" id="ARBA00023015"/>
    </source>
</evidence>
<dbReference type="CDD" id="cd00383">
    <property type="entry name" value="trans_reg_C"/>
    <property type="match status" value="1"/>
</dbReference>
<keyword evidence="6 11" id="KW-0238">DNA-binding</keyword>
<sequence length="242" mass="26912">MSEPSPHILVVDDHRDIRETLARYLVKNGYRATTAESAAAARKALKAAVIDLVVLDVMMPGEDGLSLCRSLVDSDGPPIILLTAMAEDTDRIIGLEIGADDYVTKPFNPRELLARIKAVLRRTASVPKPRDPITQERLVFEGFTVDTARRELFDPQGAPIALSSGEFQLLLAFLKRPRMVLTRDQLMDLTSGRTPGVFDRSIDNQVSRLRRKIEEDPKEPRIIKTVWGGGYMFTAAVEELDA</sequence>
<evidence type="ECO:0000256" key="6">
    <source>
        <dbReference type="ARBA" id="ARBA00023125"/>
    </source>
</evidence>
<organism evidence="14 15">
    <name type="scientific">Pannonibacter indicus</name>
    <dbReference type="NCBI Taxonomy" id="466044"/>
    <lineage>
        <taxon>Bacteria</taxon>
        <taxon>Pseudomonadati</taxon>
        <taxon>Pseudomonadota</taxon>
        <taxon>Alphaproteobacteria</taxon>
        <taxon>Hyphomicrobiales</taxon>
        <taxon>Stappiaceae</taxon>
        <taxon>Pannonibacter</taxon>
    </lineage>
</organism>
<protein>
    <recommendedName>
        <fullName evidence="9">Regulatory protein VirG</fullName>
    </recommendedName>
</protein>
<evidence type="ECO:0000259" key="13">
    <source>
        <dbReference type="PROSITE" id="PS51755"/>
    </source>
</evidence>
<evidence type="ECO:0000256" key="2">
    <source>
        <dbReference type="ARBA" id="ARBA00022490"/>
    </source>
</evidence>
<keyword evidence="8" id="KW-0804">Transcription</keyword>
<feature type="domain" description="Response regulatory" evidence="12">
    <location>
        <begin position="7"/>
        <end position="120"/>
    </location>
</feature>
<dbReference type="InterPro" id="IPR001867">
    <property type="entry name" value="OmpR/PhoB-type_DNA-bd"/>
</dbReference>
<dbReference type="PROSITE" id="PS51755">
    <property type="entry name" value="OMPR_PHOB"/>
    <property type="match status" value="1"/>
</dbReference>
<dbReference type="Gene3D" id="1.10.10.10">
    <property type="entry name" value="Winged helix-like DNA-binding domain superfamily/Winged helix DNA-binding domain"/>
    <property type="match status" value="1"/>
</dbReference>
<dbReference type="PROSITE" id="PS50110">
    <property type="entry name" value="RESPONSE_REGULATORY"/>
    <property type="match status" value="1"/>
</dbReference>
<dbReference type="SMART" id="SM00448">
    <property type="entry name" value="REC"/>
    <property type="match status" value="1"/>
</dbReference>
<evidence type="ECO:0000313" key="15">
    <source>
        <dbReference type="Proteomes" id="UP000183900"/>
    </source>
</evidence>
<dbReference type="GO" id="GO:0000156">
    <property type="term" value="F:phosphorelay response regulator activity"/>
    <property type="evidence" value="ECO:0007669"/>
    <property type="project" value="TreeGrafter"/>
</dbReference>
<dbReference type="Gene3D" id="3.40.50.2300">
    <property type="match status" value="1"/>
</dbReference>
<dbReference type="SUPFAM" id="SSF46894">
    <property type="entry name" value="C-terminal effector domain of the bipartite response regulators"/>
    <property type="match status" value="1"/>
</dbReference>
<dbReference type="Gene3D" id="6.10.250.690">
    <property type="match status" value="1"/>
</dbReference>
<dbReference type="OrthoDB" id="9802426at2"/>
<keyword evidence="5" id="KW-0805">Transcription regulation</keyword>
<dbReference type="InterPro" id="IPR001789">
    <property type="entry name" value="Sig_transdc_resp-reg_receiver"/>
</dbReference>
<dbReference type="PANTHER" id="PTHR48111:SF4">
    <property type="entry name" value="DNA-BINDING DUAL TRANSCRIPTIONAL REGULATOR OMPR"/>
    <property type="match status" value="1"/>
</dbReference>
<evidence type="ECO:0000313" key="14">
    <source>
        <dbReference type="EMBL" id="CUA97891.1"/>
    </source>
</evidence>